<feature type="domain" description="Protein kinase" evidence="6">
    <location>
        <begin position="60"/>
        <end position="306"/>
    </location>
</feature>
<dbReference type="EMBL" id="LWCA01001521">
    <property type="protein sequence ID" value="OAF64954.1"/>
    <property type="molecule type" value="Genomic_DNA"/>
</dbReference>
<dbReference type="GO" id="GO:0005524">
    <property type="term" value="F:ATP binding"/>
    <property type="evidence" value="ECO:0007669"/>
    <property type="project" value="UniProtKB-UniRule"/>
</dbReference>
<dbReference type="InterPro" id="IPR000719">
    <property type="entry name" value="Prot_kinase_dom"/>
</dbReference>
<dbReference type="GO" id="GO:0004674">
    <property type="term" value="F:protein serine/threonine kinase activity"/>
    <property type="evidence" value="ECO:0007669"/>
    <property type="project" value="UniProtKB-KW"/>
</dbReference>
<proteinExistence type="inferred from homology"/>
<comment type="caution">
    <text evidence="7">The sequence shown here is derived from an EMBL/GenBank/DDBJ whole genome shotgun (WGS) entry which is preliminary data.</text>
</comment>
<keyword evidence="5" id="KW-0723">Serine/threonine-protein kinase</keyword>
<keyword evidence="5" id="KW-0418">Kinase</keyword>
<evidence type="ECO:0000256" key="5">
    <source>
        <dbReference type="RuleBase" id="RU000304"/>
    </source>
</evidence>
<keyword evidence="8" id="KW-1185">Reference proteome</keyword>
<reference evidence="7 8" key="1">
    <citation type="submission" date="2016-04" db="EMBL/GenBank/DDBJ databases">
        <title>The genome of Intoshia linei affirms orthonectids as highly simplified spiralians.</title>
        <authorList>
            <person name="Mikhailov K.V."/>
            <person name="Slusarev G.S."/>
            <person name="Nikitin M.A."/>
            <person name="Logacheva M.D."/>
            <person name="Penin A."/>
            <person name="Aleoshin V."/>
            <person name="Panchin Y.V."/>
        </authorList>
    </citation>
    <scope>NUCLEOTIDE SEQUENCE [LARGE SCALE GENOMIC DNA]</scope>
    <source>
        <strain evidence="7">Intl2013</strain>
        <tissue evidence="7">Whole animal</tissue>
    </source>
</reference>
<dbReference type="Pfam" id="PF00069">
    <property type="entry name" value="Pkinase"/>
    <property type="match status" value="1"/>
</dbReference>
<feature type="non-terminal residue" evidence="7">
    <location>
        <position position="306"/>
    </location>
</feature>
<sequence>MNNVKNSTKICQKIISTKPTIKAPVMSRMQHHTKRIDDFYVRQVTYNNKDVIVGIGNYKYKLLSKIGSGSFGDVYLGENKITHEQVAVKLEHKKNRFPQLLFESKIYRLLYNSNNSNFNGIPRIHWYGTHEAGYNVLVLALLGPNLEDLFNYCSRTFTLKTVLMLADQMIVRLQYVHSRNLIHRDVKPDNFLMGLGDNCSLLYLIDFGLAKKYRDFKTQEHIPYREGRSLTGTARYASINAHMGIEQSRRDDLESLGYILIYLLKGSLPWQGLRAANKKQKYEKIHEKKTTTTTESLTKGCPYEFT</sequence>
<dbReference type="OrthoDB" id="5800476at2759"/>
<dbReference type="EC" id="2.7.11.1" evidence="1"/>
<dbReference type="InterPro" id="IPR050235">
    <property type="entry name" value="CK1_Ser-Thr_kinase"/>
</dbReference>
<dbReference type="PANTHER" id="PTHR11909">
    <property type="entry name" value="CASEIN KINASE-RELATED"/>
    <property type="match status" value="1"/>
</dbReference>
<dbReference type="PROSITE" id="PS00108">
    <property type="entry name" value="PROTEIN_KINASE_ST"/>
    <property type="match status" value="1"/>
</dbReference>
<dbReference type="InterPro" id="IPR008271">
    <property type="entry name" value="Ser/Thr_kinase_AS"/>
</dbReference>
<dbReference type="InterPro" id="IPR017441">
    <property type="entry name" value="Protein_kinase_ATP_BS"/>
</dbReference>
<organism evidence="7 8">
    <name type="scientific">Intoshia linei</name>
    <dbReference type="NCBI Taxonomy" id="1819745"/>
    <lineage>
        <taxon>Eukaryota</taxon>
        <taxon>Metazoa</taxon>
        <taxon>Spiralia</taxon>
        <taxon>Lophotrochozoa</taxon>
        <taxon>Mesozoa</taxon>
        <taxon>Orthonectida</taxon>
        <taxon>Rhopaluridae</taxon>
        <taxon>Intoshia</taxon>
    </lineage>
</organism>
<dbReference type="Proteomes" id="UP000078046">
    <property type="component" value="Unassembled WGS sequence"/>
</dbReference>
<evidence type="ECO:0000259" key="6">
    <source>
        <dbReference type="PROSITE" id="PS50011"/>
    </source>
</evidence>
<comment type="similarity">
    <text evidence="5">Belongs to the protein kinase superfamily.</text>
</comment>
<evidence type="ECO:0000313" key="8">
    <source>
        <dbReference type="Proteomes" id="UP000078046"/>
    </source>
</evidence>
<keyword evidence="2 4" id="KW-0547">Nucleotide-binding</keyword>
<keyword evidence="5" id="KW-0808">Transferase</keyword>
<dbReference type="SMART" id="SM00220">
    <property type="entry name" value="S_TKc"/>
    <property type="match status" value="1"/>
</dbReference>
<evidence type="ECO:0000313" key="7">
    <source>
        <dbReference type="EMBL" id="OAF64954.1"/>
    </source>
</evidence>
<dbReference type="PROSITE" id="PS00107">
    <property type="entry name" value="PROTEIN_KINASE_ATP"/>
    <property type="match status" value="1"/>
</dbReference>
<dbReference type="InterPro" id="IPR011009">
    <property type="entry name" value="Kinase-like_dom_sf"/>
</dbReference>
<dbReference type="Gene3D" id="1.10.510.10">
    <property type="entry name" value="Transferase(Phosphotransferase) domain 1"/>
    <property type="match status" value="1"/>
</dbReference>
<accession>A0A177AUR5</accession>
<gene>
    <name evidence="7" type="ORF">A3Q56_07312</name>
</gene>
<protein>
    <recommendedName>
        <fullName evidence="1">non-specific serine/threonine protein kinase</fullName>
        <ecNumber evidence="1">2.7.11.1</ecNumber>
    </recommendedName>
</protein>
<keyword evidence="3 4" id="KW-0067">ATP-binding</keyword>
<dbReference type="PROSITE" id="PS50011">
    <property type="entry name" value="PROTEIN_KINASE_DOM"/>
    <property type="match status" value="1"/>
</dbReference>
<name>A0A177AUR5_9BILA</name>
<feature type="binding site" evidence="4">
    <location>
        <position position="89"/>
    </location>
    <ligand>
        <name>ATP</name>
        <dbReference type="ChEBI" id="CHEBI:30616"/>
    </ligand>
</feature>
<evidence type="ECO:0000256" key="3">
    <source>
        <dbReference type="ARBA" id="ARBA00022840"/>
    </source>
</evidence>
<dbReference type="SUPFAM" id="SSF56112">
    <property type="entry name" value="Protein kinase-like (PK-like)"/>
    <property type="match status" value="1"/>
</dbReference>
<dbReference type="CDD" id="cd14016">
    <property type="entry name" value="STKc_CK1"/>
    <property type="match status" value="1"/>
</dbReference>
<dbReference type="AlphaFoldDB" id="A0A177AUR5"/>
<dbReference type="FunFam" id="1.10.510.10:FF:001190">
    <property type="entry name" value="Uncharacterized protein"/>
    <property type="match status" value="1"/>
</dbReference>
<evidence type="ECO:0000256" key="2">
    <source>
        <dbReference type="ARBA" id="ARBA00022741"/>
    </source>
</evidence>
<evidence type="ECO:0000256" key="1">
    <source>
        <dbReference type="ARBA" id="ARBA00012513"/>
    </source>
</evidence>
<evidence type="ECO:0000256" key="4">
    <source>
        <dbReference type="PROSITE-ProRule" id="PRU10141"/>
    </source>
</evidence>